<sequence>MCSSSCLHRRGTCVEAGSVKEHIGGDLSLGAWVRRYYTLLLITLRQLPEAFTLMLPLHILVSPVGGGIGTRFPAVAFGIDRPNASAVLGDPVEFRGVGACGGVMGAC</sequence>
<gene>
    <name evidence="1" type="ORF">KC01_LOCUS30980</name>
</gene>
<dbReference type="Proteomes" id="UP001497482">
    <property type="component" value="Chromosome 4"/>
</dbReference>
<dbReference type="AlphaFoldDB" id="A0AAV2LPZ6"/>
<protein>
    <submittedName>
        <fullName evidence="1">Uncharacterized protein</fullName>
    </submittedName>
</protein>
<evidence type="ECO:0000313" key="1">
    <source>
        <dbReference type="EMBL" id="CAL1603278.1"/>
    </source>
</evidence>
<evidence type="ECO:0000313" key="2">
    <source>
        <dbReference type="Proteomes" id="UP001497482"/>
    </source>
</evidence>
<reference evidence="1 2" key="1">
    <citation type="submission" date="2024-04" db="EMBL/GenBank/DDBJ databases">
        <authorList>
            <person name="Waldvogel A.-M."/>
            <person name="Schoenle A."/>
        </authorList>
    </citation>
    <scope>NUCLEOTIDE SEQUENCE [LARGE SCALE GENOMIC DNA]</scope>
</reference>
<proteinExistence type="predicted"/>
<accession>A0AAV2LPZ6</accession>
<keyword evidence="2" id="KW-1185">Reference proteome</keyword>
<name>A0AAV2LPZ6_KNICA</name>
<dbReference type="EMBL" id="OZ035826">
    <property type="protein sequence ID" value="CAL1603278.1"/>
    <property type="molecule type" value="Genomic_DNA"/>
</dbReference>
<organism evidence="1 2">
    <name type="scientific">Knipowitschia caucasica</name>
    <name type="common">Caucasian dwarf goby</name>
    <name type="synonym">Pomatoschistus caucasicus</name>
    <dbReference type="NCBI Taxonomy" id="637954"/>
    <lineage>
        <taxon>Eukaryota</taxon>
        <taxon>Metazoa</taxon>
        <taxon>Chordata</taxon>
        <taxon>Craniata</taxon>
        <taxon>Vertebrata</taxon>
        <taxon>Euteleostomi</taxon>
        <taxon>Actinopterygii</taxon>
        <taxon>Neopterygii</taxon>
        <taxon>Teleostei</taxon>
        <taxon>Neoteleostei</taxon>
        <taxon>Acanthomorphata</taxon>
        <taxon>Gobiaria</taxon>
        <taxon>Gobiiformes</taxon>
        <taxon>Gobioidei</taxon>
        <taxon>Gobiidae</taxon>
        <taxon>Gobiinae</taxon>
        <taxon>Knipowitschia</taxon>
    </lineage>
</organism>